<proteinExistence type="predicted"/>
<dbReference type="AlphaFoldDB" id="A0A0M2PSK1"/>
<accession>A0A0M2PSK1</accession>
<evidence type="ECO:0000313" key="3">
    <source>
        <dbReference type="Proteomes" id="UP000034681"/>
    </source>
</evidence>
<protein>
    <submittedName>
        <fullName evidence="2">Cobyrinic acid a,c-diamide synthase</fullName>
    </submittedName>
</protein>
<dbReference type="InterPro" id="IPR050678">
    <property type="entry name" value="DNA_Partitioning_ATPase"/>
</dbReference>
<dbReference type="SUPFAM" id="SSF52540">
    <property type="entry name" value="P-loop containing nucleoside triphosphate hydrolases"/>
    <property type="match status" value="1"/>
</dbReference>
<dbReference type="EMBL" id="AJTX02000010">
    <property type="protein sequence ID" value="KKI98142.1"/>
    <property type="molecule type" value="Genomic_DNA"/>
</dbReference>
<dbReference type="Gene3D" id="3.40.50.300">
    <property type="entry name" value="P-loop containing nucleotide triphosphate hydrolases"/>
    <property type="match status" value="1"/>
</dbReference>
<evidence type="ECO:0000259" key="1">
    <source>
        <dbReference type="Pfam" id="PF13614"/>
    </source>
</evidence>
<dbReference type="OrthoDB" id="9815116at2"/>
<comment type="caution">
    <text evidence="2">The sequence shown here is derived from an EMBL/GenBank/DDBJ whole genome shotgun (WGS) entry which is preliminary data.</text>
</comment>
<dbReference type="Proteomes" id="UP000034681">
    <property type="component" value="Unassembled WGS sequence"/>
</dbReference>
<dbReference type="eggNOG" id="COG1192">
    <property type="taxonomic scope" value="Bacteria"/>
</dbReference>
<evidence type="ECO:0000313" key="2">
    <source>
        <dbReference type="EMBL" id="KKI98142.1"/>
    </source>
</evidence>
<dbReference type="RefSeq" id="WP_026099553.1">
    <property type="nucleotide sequence ID" value="NZ_KB235937.1"/>
</dbReference>
<dbReference type="PANTHER" id="PTHR13696">
    <property type="entry name" value="P-LOOP CONTAINING NUCLEOSIDE TRIPHOSPHATE HYDROLASE"/>
    <property type="match status" value="1"/>
</dbReference>
<dbReference type="CDD" id="cd02042">
    <property type="entry name" value="ParAB_family"/>
    <property type="match status" value="1"/>
</dbReference>
<reference evidence="2" key="1">
    <citation type="submission" date="2012-04" db="EMBL/GenBank/DDBJ databases">
        <authorList>
            <person name="Borisov I.G."/>
            <person name="Ivanikova N.V."/>
            <person name="Pinevich A.V."/>
        </authorList>
    </citation>
    <scope>NUCLEOTIDE SEQUENCE</scope>
    <source>
        <strain evidence="2">CALU 1027</strain>
    </source>
</reference>
<name>A0A0M2PSK1_PROHO</name>
<dbReference type="PANTHER" id="PTHR13696:SF52">
    <property type="entry name" value="PARA FAMILY PROTEIN CT_582"/>
    <property type="match status" value="1"/>
</dbReference>
<dbReference type="InterPro" id="IPR025669">
    <property type="entry name" value="AAA_dom"/>
</dbReference>
<gene>
    <name evidence="2" type="ORF">PROH_20830</name>
</gene>
<organism evidence="2 3">
    <name type="scientific">Prochlorothrix hollandica PCC 9006 = CALU 1027</name>
    <dbReference type="NCBI Taxonomy" id="317619"/>
    <lineage>
        <taxon>Bacteria</taxon>
        <taxon>Bacillati</taxon>
        <taxon>Cyanobacteriota</taxon>
        <taxon>Cyanophyceae</taxon>
        <taxon>Prochlorotrichales</taxon>
        <taxon>Prochlorotrichaceae</taxon>
        <taxon>Prochlorothrix</taxon>
    </lineage>
</organism>
<dbReference type="STRING" id="317619.GCA_000332315_02392"/>
<keyword evidence="3" id="KW-1185">Reference proteome</keyword>
<feature type="domain" description="AAA" evidence="1">
    <location>
        <begin position="3"/>
        <end position="203"/>
    </location>
</feature>
<dbReference type="InterPro" id="IPR027417">
    <property type="entry name" value="P-loop_NTPase"/>
</dbReference>
<sequence>MTHIIATTNMKGGVGKTTLSVNLAACLVSLFQKKVLVVDLDTQINATLSLMSPQTFVTYRKERRTLKYLFEQAIQPGITPTLSTSDVICPYVCTLKGFDVLPGDLDLYDDYVVSSVLHDQALRDGTANFEQAWNHFESKLVAGILKPVMGDYDFIILDCAPGYNLLTRSSLAASHFYLLPAKPEPLSVAGIQLLERRIAKLRASHQGVDQIPTQMLGIVFSMAGGLLSSRYYSKVMQRVRQDFGETQLFKTQIPNDINVSKAVDSFKPVVLSQPSSAGAKAFAKLTQEVLQKLELVLGSKDQKSRMQLSELD</sequence>
<dbReference type="Pfam" id="PF13614">
    <property type="entry name" value="AAA_31"/>
    <property type="match status" value="1"/>
</dbReference>